<dbReference type="InterPro" id="IPR057721">
    <property type="entry name" value="BCD1_alpha/beta"/>
</dbReference>
<comment type="similarity">
    <text evidence="6">Belongs to the BCD1 family.</text>
</comment>
<dbReference type="GO" id="GO:0000463">
    <property type="term" value="P:maturation of LSU-rRNA from tricistronic rRNA transcript (SSU-rRNA, 5.8S rRNA, LSU-rRNA)"/>
    <property type="evidence" value="ECO:0007669"/>
    <property type="project" value="TreeGrafter"/>
</dbReference>
<dbReference type="GO" id="GO:0000492">
    <property type="term" value="P:box C/D snoRNP assembly"/>
    <property type="evidence" value="ECO:0007669"/>
    <property type="project" value="TreeGrafter"/>
</dbReference>
<dbReference type="EMBL" id="FR824342">
    <property type="protein sequence ID" value="CCA25433.1"/>
    <property type="molecule type" value="Genomic_DNA"/>
</dbReference>
<gene>
    <name evidence="9" type="primary">AlNc14C297G10326</name>
    <name evidence="9" type="ORF">ALNC14_115770</name>
</gene>
<evidence type="ECO:0000256" key="1">
    <source>
        <dbReference type="ARBA" id="ARBA00022553"/>
    </source>
</evidence>
<feature type="domain" description="HIT-type" evidence="8">
    <location>
        <begin position="36"/>
        <end position="70"/>
    </location>
</feature>
<protein>
    <submittedName>
        <fullName evidence="9">Uncharacterized protein AlNc14C297G10326</fullName>
    </submittedName>
</protein>
<dbReference type="InterPro" id="IPR051639">
    <property type="entry name" value="BCD1"/>
</dbReference>
<dbReference type="PROSITE" id="PS51083">
    <property type="entry name" value="ZF_HIT"/>
    <property type="match status" value="1"/>
</dbReference>
<dbReference type="GO" id="GO:0005634">
    <property type="term" value="C:nucleus"/>
    <property type="evidence" value="ECO:0007669"/>
    <property type="project" value="TreeGrafter"/>
</dbReference>
<dbReference type="Gene3D" id="3.30.60.190">
    <property type="match status" value="1"/>
</dbReference>
<dbReference type="AlphaFoldDB" id="F0WVJ1"/>
<evidence type="ECO:0000256" key="5">
    <source>
        <dbReference type="ARBA" id="ARBA00049598"/>
    </source>
</evidence>
<evidence type="ECO:0000256" key="3">
    <source>
        <dbReference type="ARBA" id="ARBA00022771"/>
    </source>
</evidence>
<accession>F0WVJ1</accession>
<evidence type="ECO:0000256" key="4">
    <source>
        <dbReference type="ARBA" id="ARBA00022833"/>
    </source>
</evidence>
<keyword evidence="3 7" id="KW-0863">Zinc-finger</keyword>
<proteinExistence type="inferred from homology"/>
<dbReference type="HOGENOM" id="CLU_025524_2_0_1"/>
<dbReference type="GO" id="GO:0008270">
    <property type="term" value="F:zinc ion binding"/>
    <property type="evidence" value="ECO:0007669"/>
    <property type="project" value="UniProtKB-UniRule"/>
</dbReference>
<keyword evidence="1" id="KW-0597">Phosphoprotein</keyword>
<evidence type="ECO:0000256" key="7">
    <source>
        <dbReference type="PROSITE-ProRule" id="PRU00453"/>
    </source>
</evidence>
<organism evidence="9">
    <name type="scientific">Albugo laibachii Nc14</name>
    <dbReference type="NCBI Taxonomy" id="890382"/>
    <lineage>
        <taxon>Eukaryota</taxon>
        <taxon>Sar</taxon>
        <taxon>Stramenopiles</taxon>
        <taxon>Oomycota</taxon>
        <taxon>Peronosporomycetes</taxon>
        <taxon>Albuginales</taxon>
        <taxon>Albuginaceae</taxon>
        <taxon>Albugo</taxon>
    </lineage>
</organism>
<dbReference type="PANTHER" id="PTHR13483">
    <property type="entry name" value="BOX C_D SNORNA PROTEIN 1-RELATED"/>
    <property type="match status" value="1"/>
</dbReference>
<evidence type="ECO:0000313" key="9">
    <source>
        <dbReference type="EMBL" id="CCA25433.1"/>
    </source>
</evidence>
<keyword evidence="4" id="KW-0862">Zinc</keyword>
<sequence>MCQHKMSETVGSDFGCKRKALDVENGETSDAIVIECAICKLTAAKYRCPRCERATCGLNCCRQHKKKFECDGKRDRTKFINLKSFGDSDLTSDYFFLEEIGRSSRNARMNPAFELNSTRNSKRRKAKLGLFKRSRPSDSMVNPHVGPNWLEKFPVATQLLVKQAQERDVSLIILAAGMTKHKQNTSYFNTRSATLYWRIEWNFALSKIGPMTIVDERVEESKTLIDLLRPRFTKTLDNAKLSAQLRPYISSNWETDVVVLLCKEFTPGTPQYHRLALYRTLAENLSQKMIVEFPVCIVTLLSEIDRYQIVHDLVEEI</sequence>
<comment type="function">
    <text evidence="5">Required for box C/D snoRNAs accumulation involved in snoRNA processing, snoRNA transport to the nucleolus and ribosome biogenesis.</text>
</comment>
<evidence type="ECO:0000259" key="8">
    <source>
        <dbReference type="PROSITE" id="PS51083"/>
    </source>
</evidence>
<dbReference type="GO" id="GO:0048254">
    <property type="term" value="P:snoRNA localization"/>
    <property type="evidence" value="ECO:0007669"/>
    <property type="project" value="TreeGrafter"/>
</dbReference>
<dbReference type="GO" id="GO:0070761">
    <property type="term" value="C:pre-snoRNP complex"/>
    <property type="evidence" value="ECO:0007669"/>
    <property type="project" value="TreeGrafter"/>
</dbReference>
<dbReference type="SUPFAM" id="SSF144232">
    <property type="entry name" value="HIT/MYND zinc finger-like"/>
    <property type="match status" value="1"/>
</dbReference>
<dbReference type="Pfam" id="PF25790">
    <property type="entry name" value="BCD1"/>
    <property type="match status" value="1"/>
</dbReference>
<keyword evidence="2" id="KW-0479">Metal-binding</keyword>
<reference evidence="9" key="2">
    <citation type="submission" date="2011-02" db="EMBL/GenBank/DDBJ databases">
        <authorList>
            <person name="MacLean D."/>
        </authorList>
    </citation>
    <scope>NUCLEOTIDE SEQUENCE</scope>
</reference>
<reference evidence="9" key="1">
    <citation type="journal article" date="2011" name="PLoS Biol.">
        <title>Gene gain and loss during evolution of obligate parasitism in the white rust pathogen of Arabidopsis thaliana.</title>
        <authorList>
            <person name="Kemen E."/>
            <person name="Gardiner A."/>
            <person name="Schultz-Larsen T."/>
            <person name="Kemen A.C."/>
            <person name="Balmuth A.L."/>
            <person name="Robert-Seilaniantz A."/>
            <person name="Bailey K."/>
            <person name="Holub E."/>
            <person name="Studholme D.J."/>
            <person name="Maclean D."/>
            <person name="Jones J.D."/>
        </authorList>
    </citation>
    <scope>NUCLEOTIDE SEQUENCE</scope>
</reference>
<dbReference type="InterPro" id="IPR007529">
    <property type="entry name" value="Znf_HIT"/>
</dbReference>
<evidence type="ECO:0000256" key="2">
    <source>
        <dbReference type="ARBA" id="ARBA00022723"/>
    </source>
</evidence>
<evidence type="ECO:0000256" key="6">
    <source>
        <dbReference type="ARBA" id="ARBA00049654"/>
    </source>
</evidence>
<dbReference type="PANTHER" id="PTHR13483:SF3">
    <property type="entry name" value="BOX C_D SNORNA PROTEIN 1"/>
    <property type="match status" value="1"/>
</dbReference>
<dbReference type="Pfam" id="PF04438">
    <property type="entry name" value="zf-HIT"/>
    <property type="match status" value="1"/>
</dbReference>
<name>F0WVJ1_9STRA</name>
<dbReference type="CDD" id="cd23023">
    <property type="entry name" value="zf-HIT_BCD1"/>
    <property type="match status" value="1"/>
</dbReference>